<dbReference type="PROSITE" id="PS01102">
    <property type="entry name" value="ZF_DKSA_1"/>
    <property type="match status" value="1"/>
</dbReference>
<organism evidence="6 7">
    <name type="scientific">Candidatus Portnoybacteria bacterium CG11_big_fil_rev_8_21_14_0_20_44_10</name>
    <dbReference type="NCBI Taxonomy" id="1974818"/>
    <lineage>
        <taxon>Bacteria</taxon>
        <taxon>Candidatus Portnoyibacteriota</taxon>
    </lineage>
</organism>
<evidence type="ECO:0000256" key="1">
    <source>
        <dbReference type="ARBA" id="ARBA00022723"/>
    </source>
</evidence>
<dbReference type="Pfam" id="PF01258">
    <property type="entry name" value="zf-dskA_traR"/>
    <property type="match status" value="1"/>
</dbReference>
<dbReference type="Proteomes" id="UP000231550">
    <property type="component" value="Unassembled WGS sequence"/>
</dbReference>
<evidence type="ECO:0000313" key="6">
    <source>
        <dbReference type="EMBL" id="PIQ74085.1"/>
    </source>
</evidence>
<gene>
    <name evidence="6" type="ORF">COV85_04010</name>
</gene>
<keyword evidence="3" id="KW-0862">Zinc</keyword>
<keyword evidence="2" id="KW-0863">Zinc-finger</keyword>
<dbReference type="SUPFAM" id="SSF57716">
    <property type="entry name" value="Glucocorticoid receptor-like (DNA-binding domain)"/>
    <property type="match status" value="1"/>
</dbReference>
<sequence>MEKSNANYKLRFKKLLEKQKVDIEKQLAAFTKKDTNLKGDYDTQFPDFGTPQNSDELAQEVSLYENRLPVEFTLESKLQEIGTALEKIEKGKYGVCEKCGKAIDPKRLETKPEAKYCVKCKTKTS</sequence>
<dbReference type="PANTHER" id="PTHR33823">
    <property type="entry name" value="RNA POLYMERASE-BINDING TRANSCRIPTION FACTOR DKSA-RELATED"/>
    <property type="match status" value="1"/>
</dbReference>
<dbReference type="InterPro" id="IPR020458">
    <property type="entry name" value="Znf_DskA_TraR_CS"/>
</dbReference>
<comment type="caution">
    <text evidence="6">The sequence shown here is derived from an EMBL/GenBank/DDBJ whole genome shotgun (WGS) entry which is preliminary data.</text>
</comment>
<dbReference type="EMBL" id="PCVN01000107">
    <property type="protein sequence ID" value="PIQ74085.1"/>
    <property type="molecule type" value="Genomic_DNA"/>
</dbReference>
<evidence type="ECO:0000313" key="7">
    <source>
        <dbReference type="Proteomes" id="UP000231550"/>
    </source>
</evidence>
<evidence type="ECO:0000256" key="2">
    <source>
        <dbReference type="ARBA" id="ARBA00022771"/>
    </source>
</evidence>
<evidence type="ECO:0000256" key="3">
    <source>
        <dbReference type="ARBA" id="ARBA00022833"/>
    </source>
</evidence>
<dbReference type="Gene3D" id="1.20.120.910">
    <property type="entry name" value="DksA, coiled-coil domain"/>
    <property type="match status" value="1"/>
</dbReference>
<dbReference type="PANTHER" id="PTHR33823:SF4">
    <property type="entry name" value="GENERAL STRESS PROTEIN 16O"/>
    <property type="match status" value="1"/>
</dbReference>
<dbReference type="InterPro" id="IPR000962">
    <property type="entry name" value="Znf_DskA_TraR"/>
</dbReference>
<proteinExistence type="predicted"/>
<protein>
    <recommendedName>
        <fullName evidence="5">Zinc finger DksA/TraR C4-type domain-containing protein</fullName>
    </recommendedName>
</protein>
<feature type="zinc finger region" description="dksA C4-type" evidence="4">
    <location>
        <begin position="96"/>
        <end position="120"/>
    </location>
</feature>
<evidence type="ECO:0000259" key="5">
    <source>
        <dbReference type="Pfam" id="PF01258"/>
    </source>
</evidence>
<feature type="domain" description="Zinc finger DksA/TraR C4-type" evidence="5">
    <location>
        <begin position="91"/>
        <end position="123"/>
    </location>
</feature>
<name>A0A2H0KS27_9BACT</name>
<dbReference type="AlphaFoldDB" id="A0A2H0KS27"/>
<reference evidence="6 7" key="1">
    <citation type="submission" date="2017-09" db="EMBL/GenBank/DDBJ databases">
        <title>Depth-based differentiation of microbial function through sediment-hosted aquifers and enrichment of novel symbionts in the deep terrestrial subsurface.</title>
        <authorList>
            <person name="Probst A.J."/>
            <person name="Ladd B."/>
            <person name="Jarett J.K."/>
            <person name="Geller-Mcgrath D.E."/>
            <person name="Sieber C.M."/>
            <person name="Emerson J.B."/>
            <person name="Anantharaman K."/>
            <person name="Thomas B.C."/>
            <person name="Malmstrom R."/>
            <person name="Stieglmeier M."/>
            <person name="Klingl A."/>
            <person name="Woyke T."/>
            <person name="Ryan C.M."/>
            <person name="Banfield J.F."/>
        </authorList>
    </citation>
    <scope>NUCLEOTIDE SEQUENCE [LARGE SCALE GENOMIC DNA]</scope>
    <source>
        <strain evidence="6">CG11_big_fil_rev_8_21_14_0_20_44_10</strain>
    </source>
</reference>
<accession>A0A2H0KS27</accession>
<dbReference type="PROSITE" id="PS51128">
    <property type="entry name" value="ZF_DKSA_2"/>
    <property type="match status" value="1"/>
</dbReference>
<dbReference type="GO" id="GO:0008270">
    <property type="term" value="F:zinc ion binding"/>
    <property type="evidence" value="ECO:0007669"/>
    <property type="project" value="UniProtKB-KW"/>
</dbReference>
<evidence type="ECO:0000256" key="4">
    <source>
        <dbReference type="PROSITE-ProRule" id="PRU00510"/>
    </source>
</evidence>
<keyword evidence="1" id="KW-0479">Metal-binding</keyword>